<name>A0A9J5ZK80_SOLCO</name>
<dbReference type="EMBL" id="JACXVP010000004">
    <property type="protein sequence ID" value="KAG5612538.1"/>
    <property type="molecule type" value="Genomic_DNA"/>
</dbReference>
<dbReference type="InterPro" id="IPR050232">
    <property type="entry name" value="FBL13/AtMIF1-like"/>
</dbReference>
<sequence length="319" mass="36427">MSIKLGNLFLDNDKIANLLSGCPVLETMELHDLVLLKGLYRMEISSSKLKTLKLKGHWKVGLQFYHHILEIYAPYLQHLEISGDLYDLRCILFNVSSVVTAKLSFNVMCIKDILDDHGQEFDPHEDSCSYYHHFLRTLIHNYLLVFHNANELTIGALFTEFQGIPLPELKCKYLTLELHEEKFSLYGVAGLLRASPHVETLNILEDSHCRFELGYLAKGDDIDLQSWISRFGFPNLKNVKIISSSGVCFKDHFKQGFDKLLKLSECLLKNATILEKFVISKSIKCEICSINCVSTCLSQMAEKLLGCPRSSTNCMIIYY</sequence>
<dbReference type="OrthoDB" id="1281880at2759"/>
<evidence type="ECO:0000313" key="1">
    <source>
        <dbReference type="EMBL" id="KAG5612538.1"/>
    </source>
</evidence>
<dbReference type="AlphaFoldDB" id="A0A9J5ZK80"/>
<accession>A0A9J5ZK80</accession>
<proteinExistence type="predicted"/>
<dbReference type="Proteomes" id="UP000824120">
    <property type="component" value="Chromosome 4"/>
</dbReference>
<protein>
    <submittedName>
        <fullName evidence="1">Uncharacterized protein</fullName>
    </submittedName>
</protein>
<dbReference type="PANTHER" id="PTHR31900:SF32">
    <property type="entry name" value="F-BOX_RNI_FBD-LIKE DOMAIN PROTEIN"/>
    <property type="match status" value="1"/>
</dbReference>
<evidence type="ECO:0000313" key="2">
    <source>
        <dbReference type="Proteomes" id="UP000824120"/>
    </source>
</evidence>
<organism evidence="1 2">
    <name type="scientific">Solanum commersonii</name>
    <name type="common">Commerson's wild potato</name>
    <name type="synonym">Commerson's nightshade</name>
    <dbReference type="NCBI Taxonomy" id="4109"/>
    <lineage>
        <taxon>Eukaryota</taxon>
        <taxon>Viridiplantae</taxon>
        <taxon>Streptophyta</taxon>
        <taxon>Embryophyta</taxon>
        <taxon>Tracheophyta</taxon>
        <taxon>Spermatophyta</taxon>
        <taxon>Magnoliopsida</taxon>
        <taxon>eudicotyledons</taxon>
        <taxon>Gunneridae</taxon>
        <taxon>Pentapetalae</taxon>
        <taxon>asterids</taxon>
        <taxon>lamiids</taxon>
        <taxon>Solanales</taxon>
        <taxon>Solanaceae</taxon>
        <taxon>Solanoideae</taxon>
        <taxon>Solaneae</taxon>
        <taxon>Solanum</taxon>
    </lineage>
</organism>
<dbReference type="PANTHER" id="PTHR31900">
    <property type="entry name" value="F-BOX/RNI SUPERFAMILY PROTEIN-RELATED"/>
    <property type="match status" value="1"/>
</dbReference>
<comment type="caution">
    <text evidence="1">The sequence shown here is derived from an EMBL/GenBank/DDBJ whole genome shotgun (WGS) entry which is preliminary data.</text>
</comment>
<gene>
    <name evidence="1" type="ORF">H5410_023819</name>
</gene>
<reference evidence="1 2" key="1">
    <citation type="submission" date="2020-09" db="EMBL/GenBank/DDBJ databases">
        <title>De no assembly of potato wild relative species, Solanum commersonii.</title>
        <authorList>
            <person name="Cho K."/>
        </authorList>
    </citation>
    <scope>NUCLEOTIDE SEQUENCE [LARGE SCALE GENOMIC DNA]</scope>
    <source>
        <strain evidence="1">LZ3.2</strain>
        <tissue evidence="1">Leaf</tissue>
    </source>
</reference>
<keyword evidence="2" id="KW-1185">Reference proteome</keyword>